<dbReference type="Pfam" id="PF00800">
    <property type="entry name" value="PDT"/>
    <property type="match status" value="1"/>
</dbReference>
<evidence type="ECO:0000256" key="6">
    <source>
        <dbReference type="ARBA" id="ARBA00023222"/>
    </source>
</evidence>
<evidence type="ECO:0000256" key="2">
    <source>
        <dbReference type="ARBA" id="ARBA00013147"/>
    </source>
</evidence>
<evidence type="ECO:0000313" key="13">
    <source>
        <dbReference type="EMBL" id="OYO16262.1"/>
    </source>
</evidence>
<dbReference type="InterPro" id="IPR045865">
    <property type="entry name" value="ACT-like_dom_sf"/>
</dbReference>
<protein>
    <recommendedName>
        <fullName evidence="3 10">Prephenate dehydratase</fullName>
        <shortName evidence="10">PDT</shortName>
        <ecNumber evidence="2 10">4.2.1.51</ecNumber>
    </recommendedName>
</protein>
<keyword evidence="7 10" id="KW-0456">Lyase</keyword>
<comment type="pathway">
    <text evidence="1 10">Amino-acid biosynthesis; L-phenylalanine biosynthesis; phenylpyruvate from prephenate: step 1/1.</text>
</comment>
<dbReference type="FunFam" id="3.30.70.260:FF:000012">
    <property type="entry name" value="Prephenate dehydratase"/>
    <property type="match status" value="1"/>
</dbReference>
<feature type="site" description="Essential for prephenate dehydratase activity" evidence="9">
    <location>
        <position position="178"/>
    </location>
</feature>
<dbReference type="FunFam" id="3.40.190.10:FF:000064">
    <property type="entry name" value="Prephenate dehydratase"/>
    <property type="match status" value="1"/>
</dbReference>
<dbReference type="GO" id="GO:0005737">
    <property type="term" value="C:cytoplasm"/>
    <property type="evidence" value="ECO:0007669"/>
    <property type="project" value="TreeGrafter"/>
</dbReference>
<feature type="domain" description="Prephenate dehydratase" evidence="11">
    <location>
        <begin position="6"/>
        <end position="185"/>
    </location>
</feature>
<accession>A0A255GLI8</accession>
<keyword evidence="6 10" id="KW-0584">Phenylalanine biosynthesis</keyword>
<dbReference type="CDD" id="cd13632">
    <property type="entry name" value="PBP2_Aa-PDT_like"/>
    <property type="match status" value="1"/>
</dbReference>
<dbReference type="PROSITE" id="PS51171">
    <property type="entry name" value="PREPHENATE_DEHYDR_3"/>
    <property type="match status" value="1"/>
</dbReference>
<evidence type="ECO:0000256" key="5">
    <source>
        <dbReference type="ARBA" id="ARBA00023141"/>
    </source>
</evidence>
<dbReference type="RefSeq" id="WP_094404985.1">
    <property type="nucleotide sequence ID" value="NZ_NMVO01000004.1"/>
</dbReference>
<evidence type="ECO:0000256" key="7">
    <source>
        <dbReference type="ARBA" id="ARBA00023239"/>
    </source>
</evidence>
<comment type="caution">
    <text evidence="13">The sequence shown here is derived from an EMBL/GenBank/DDBJ whole genome shotgun (WGS) entry which is preliminary data.</text>
</comment>
<evidence type="ECO:0000256" key="9">
    <source>
        <dbReference type="PIRSR" id="PIRSR001500-2"/>
    </source>
</evidence>
<evidence type="ECO:0000256" key="1">
    <source>
        <dbReference type="ARBA" id="ARBA00004741"/>
    </source>
</evidence>
<evidence type="ECO:0000313" key="14">
    <source>
        <dbReference type="Proteomes" id="UP000215896"/>
    </source>
</evidence>
<dbReference type="InterPro" id="IPR001086">
    <property type="entry name" value="Preph_deHydtase"/>
</dbReference>
<dbReference type="InterPro" id="IPR002912">
    <property type="entry name" value="ACT_dom"/>
</dbReference>
<dbReference type="CDD" id="cd04905">
    <property type="entry name" value="ACT_CM-PDT"/>
    <property type="match status" value="1"/>
</dbReference>
<dbReference type="PANTHER" id="PTHR21022:SF19">
    <property type="entry name" value="PREPHENATE DEHYDRATASE-RELATED"/>
    <property type="match status" value="1"/>
</dbReference>
<name>A0A255GLI8_9ACTN</name>
<keyword evidence="5 10" id="KW-0057">Aromatic amino acid biosynthesis</keyword>
<dbReference type="PROSITE" id="PS51671">
    <property type="entry name" value="ACT"/>
    <property type="match status" value="1"/>
</dbReference>
<evidence type="ECO:0000259" key="12">
    <source>
        <dbReference type="PROSITE" id="PS51671"/>
    </source>
</evidence>
<evidence type="ECO:0000256" key="10">
    <source>
        <dbReference type="RuleBase" id="RU361254"/>
    </source>
</evidence>
<sequence length="308" mass="33009">MSAEERYGYLGPANTFCHQALLSIPDAPPDPVPYPSVLLALEAVRAGEIAAALVPIENSVEGGVSATLDDLTYGRPLRIVSEVLLPVQFNLYARPGTKLSEVHRVVSHPHAIAQVRQWLTTHLPDVQIVTEGSTAAGAVTVADPESGFDATVCAAVAGEANRLTALATEIADNADAVTRFVLVTRPGPPPERTSADKTTVVVFLNDDDSGSLMRMLEQFASRGVNLSRIESRPSRLVRGAYSFSIDAHGHLADERVAGALKGIKRTSREVVFLGSYPRADKVRPAVDRGHTDGDYRAANEWLAELTNP</sequence>
<evidence type="ECO:0000259" key="11">
    <source>
        <dbReference type="PROSITE" id="PS51171"/>
    </source>
</evidence>
<comment type="catalytic activity">
    <reaction evidence="8 10">
        <text>prephenate + H(+) = 3-phenylpyruvate + CO2 + H2O</text>
        <dbReference type="Rhea" id="RHEA:21648"/>
        <dbReference type="ChEBI" id="CHEBI:15377"/>
        <dbReference type="ChEBI" id="CHEBI:15378"/>
        <dbReference type="ChEBI" id="CHEBI:16526"/>
        <dbReference type="ChEBI" id="CHEBI:18005"/>
        <dbReference type="ChEBI" id="CHEBI:29934"/>
        <dbReference type="EC" id="4.2.1.51"/>
    </reaction>
</comment>
<dbReference type="Gene3D" id="3.40.190.10">
    <property type="entry name" value="Periplasmic binding protein-like II"/>
    <property type="match status" value="2"/>
</dbReference>
<dbReference type="Proteomes" id="UP000215896">
    <property type="component" value="Unassembled WGS sequence"/>
</dbReference>
<dbReference type="NCBIfam" id="NF008865">
    <property type="entry name" value="PRK11898.1"/>
    <property type="match status" value="1"/>
</dbReference>
<reference evidence="13 14" key="1">
    <citation type="submission" date="2017-07" db="EMBL/GenBank/DDBJ databases">
        <title>Draft whole genome sequences of clinical Proprionibacteriaceae strains.</title>
        <authorList>
            <person name="Bernier A.-M."/>
            <person name="Bernard K."/>
            <person name="Domingo M.-C."/>
        </authorList>
    </citation>
    <scope>NUCLEOTIDE SEQUENCE [LARGE SCALE GENOMIC DNA]</scope>
    <source>
        <strain evidence="13 14">NML 030167</strain>
    </source>
</reference>
<dbReference type="InterPro" id="IPR018528">
    <property type="entry name" value="Preph_deHydtase_CS"/>
</dbReference>
<dbReference type="PANTHER" id="PTHR21022">
    <property type="entry name" value="PREPHENATE DEHYDRATASE P PROTEIN"/>
    <property type="match status" value="1"/>
</dbReference>
<organism evidence="13 14">
    <name type="scientific">Enemella evansiae</name>
    <dbReference type="NCBI Taxonomy" id="2016499"/>
    <lineage>
        <taxon>Bacteria</taxon>
        <taxon>Bacillati</taxon>
        <taxon>Actinomycetota</taxon>
        <taxon>Actinomycetes</taxon>
        <taxon>Propionibacteriales</taxon>
        <taxon>Propionibacteriaceae</taxon>
        <taxon>Enemella</taxon>
    </lineage>
</organism>
<evidence type="ECO:0000256" key="4">
    <source>
        <dbReference type="ARBA" id="ARBA00022605"/>
    </source>
</evidence>
<dbReference type="EMBL" id="NMVO01000004">
    <property type="protein sequence ID" value="OYO16262.1"/>
    <property type="molecule type" value="Genomic_DNA"/>
</dbReference>
<dbReference type="UniPathway" id="UPA00121">
    <property type="reaction ID" value="UER00345"/>
</dbReference>
<dbReference type="OrthoDB" id="9802281at2"/>
<evidence type="ECO:0000256" key="3">
    <source>
        <dbReference type="ARBA" id="ARBA00021872"/>
    </source>
</evidence>
<dbReference type="GO" id="GO:0009094">
    <property type="term" value="P:L-phenylalanine biosynthetic process"/>
    <property type="evidence" value="ECO:0007669"/>
    <property type="project" value="UniProtKB-UniPathway"/>
</dbReference>
<dbReference type="SUPFAM" id="SSF53850">
    <property type="entry name" value="Periplasmic binding protein-like II"/>
    <property type="match status" value="1"/>
</dbReference>
<keyword evidence="14" id="KW-1185">Reference proteome</keyword>
<gene>
    <name evidence="10" type="primary">pheA</name>
    <name evidence="13" type="ORF">CGZ94_04770</name>
</gene>
<evidence type="ECO:0000256" key="8">
    <source>
        <dbReference type="ARBA" id="ARBA00047848"/>
    </source>
</evidence>
<feature type="domain" description="ACT" evidence="12">
    <location>
        <begin position="200"/>
        <end position="277"/>
    </location>
</feature>
<keyword evidence="4 10" id="KW-0028">Amino-acid biosynthesis</keyword>
<dbReference type="InterPro" id="IPR008242">
    <property type="entry name" value="Chor_mutase/pphenate_deHydtase"/>
</dbReference>
<dbReference type="SUPFAM" id="SSF55021">
    <property type="entry name" value="ACT-like"/>
    <property type="match status" value="1"/>
</dbReference>
<dbReference type="PROSITE" id="PS00858">
    <property type="entry name" value="PREPHENATE_DEHYDR_2"/>
    <property type="match status" value="1"/>
</dbReference>
<dbReference type="EC" id="4.2.1.51" evidence="2 10"/>
<dbReference type="Gene3D" id="3.30.70.260">
    <property type="match status" value="1"/>
</dbReference>
<proteinExistence type="predicted"/>
<dbReference type="AlphaFoldDB" id="A0A255GLI8"/>
<dbReference type="GO" id="GO:0004664">
    <property type="term" value="F:prephenate dehydratase activity"/>
    <property type="evidence" value="ECO:0007669"/>
    <property type="project" value="UniProtKB-UniRule"/>
</dbReference>
<dbReference type="PIRSF" id="PIRSF001500">
    <property type="entry name" value="Chor_mut_pdt_Ppr"/>
    <property type="match status" value="1"/>
</dbReference>